<feature type="transmembrane region" description="Helical" evidence="7">
    <location>
        <begin position="697"/>
        <end position="725"/>
    </location>
</feature>
<gene>
    <name evidence="8" type="ORF">BgAZ_403070</name>
</gene>
<dbReference type="Proteomes" id="UP001230268">
    <property type="component" value="Unassembled WGS sequence"/>
</dbReference>
<feature type="compositionally biased region" description="Polar residues" evidence="6">
    <location>
        <begin position="1"/>
        <end position="13"/>
    </location>
</feature>
<name>A0AAD8PDG4_BABGI</name>
<feature type="transmembrane region" description="Helical" evidence="7">
    <location>
        <begin position="737"/>
        <end position="755"/>
    </location>
</feature>
<dbReference type="PROSITE" id="PS50267">
    <property type="entry name" value="NA_NEUROTRAN_SYMP_3"/>
    <property type="match status" value="1"/>
</dbReference>
<feature type="transmembrane region" description="Helical" evidence="7">
    <location>
        <begin position="674"/>
        <end position="691"/>
    </location>
</feature>
<keyword evidence="4 7" id="KW-1133">Transmembrane helix</keyword>
<dbReference type="PANTHER" id="PTHR11616">
    <property type="entry name" value="SODIUM/CHLORIDE DEPENDENT TRANSPORTER"/>
    <property type="match status" value="1"/>
</dbReference>
<comment type="subcellular location">
    <subcellularLocation>
        <location evidence="1">Membrane</location>
        <topology evidence="1">Multi-pass membrane protein</topology>
    </subcellularLocation>
</comment>
<organism evidence="8 9">
    <name type="scientific">Babesia gibsoni</name>
    <dbReference type="NCBI Taxonomy" id="33632"/>
    <lineage>
        <taxon>Eukaryota</taxon>
        <taxon>Sar</taxon>
        <taxon>Alveolata</taxon>
        <taxon>Apicomplexa</taxon>
        <taxon>Aconoidasida</taxon>
        <taxon>Piroplasmida</taxon>
        <taxon>Babesiidae</taxon>
        <taxon>Babesia</taxon>
    </lineage>
</organism>
<feature type="transmembrane region" description="Helical" evidence="7">
    <location>
        <begin position="357"/>
        <end position="381"/>
    </location>
</feature>
<keyword evidence="9" id="KW-1185">Reference proteome</keyword>
<sequence>MDKEASSSLSQRDSAPDAPDNRRDEHEDASIEPFSEQNRVPTSRGPGGRPVWLADDQRPATSRSVDANMLIAGDAEGAKLGRFLTRDFVLPSRWSMSTDSKALIDMRAQNALQNDSQLKYTIGSILARKSMLDQALQYKSIHGYRHISQLKGITLARQDRHIERALLQRDANMALRRADCTEANFADYVHYDLEEFGEDIPTAMKKDDDTREVKIEMTDMSRRDHTISQPKKGLIEELVSHGVSPSEVAKLSDLFEHPSSLRNIDMSLIPWVEEQTEKGYWRNRSSLFILCITMAISIGNVETFFKLNATWDGMVFMIPYFLAYILVVQPMISLELTTGQLFRGGQSAIYDKLRRGCSGVGTAIVILCLVSGCVACSRSSAEYLLYVVDVFKSNIPWKLSEADKKLCETIYTKDTCQLKSPLCHFADGECIANAIGKAYIAYQDKFDPVSKEGAIFDGSLLWAMGATYMIVGLFQVLGLGTFTFSASFFVLIVFFLIHMQVFATMYLEGATDYLWASLNSWKWQNLFGKGRIWSHSIRSCLYEFIIGNGTYSTLAARSRVGYDVSKEAVGVGLVSGYMTTLLFCIACALIGSYSRQLKVLPSDIMWMLEQDCDYILLPLGFQATETMERTLCVLQFGCCVILMCATLAIQIEVAVTNLKDVTLFGINKIGRRKLSIGITLLLMAASMSLATRSGKLVVWFLEIAVGDLGRVFTVLMSSIVVGWLYGVDKQKQELGKASVYAFNTIFWAFNIAATVCEGSDETVAPIIWWVLRLAGIVLGTIAGVLINMRDPNIAKPLKTSLWWLFFGNIEHLRTEICRITPMRNAGGLPMTVFWSMCIKWLIPCWLSNAIADILEEILAPNRIDVNINNIPPGWKWITLAMWSLMVLAIFLPTIMPYLAPRFVQAYHTMDLHRLPSCPIKYYVWANLLPRTMFREFFKESKL</sequence>
<dbReference type="InterPro" id="IPR000175">
    <property type="entry name" value="Na/ntran_symport"/>
</dbReference>
<dbReference type="PANTHER" id="PTHR11616:SF240">
    <property type="entry name" value="BLOATED TUBULES, ISOFORM B-RELATED"/>
    <property type="match status" value="1"/>
</dbReference>
<reference evidence="8" key="1">
    <citation type="submission" date="2023-08" db="EMBL/GenBank/DDBJ databases">
        <title>Draft sequence of the Babesia gibsoni genome.</title>
        <authorList>
            <person name="Yamagishi J.Y."/>
            <person name="Xuan X.X."/>
        </authorList>
    </citation>
    <scope>NUCLEOTIDE SEQUENCE</scope>
    <source>
        <strain evidence="8">Azabu</strain>
    </source>
</reference>
<evidence type="ECO:0000313" key="9">
    <source>
        <dbReference type="Proteomes" id="UP001230268"/>
    </source>
</evidence>
<proteinExistence type="predicted"/>
<feature type="compositionally biased region" description="Basic and acidic residues" evidence="6">
    <location>
        <begin position="19"/>
        <end position="29"/>
    </location>
</feature>
<protein>
    <submittedName>
        <fullName evidence="8">Uncharacterized protein</fullName>
    </submittedName>
</protein>
<evidence type="ECO:0000256" key="7">
    <source>
        <dbReference type="SAM" id="Phobius"/>
    </source>
</evidence>
<evidence type="ECO:0000256" key="2">
    <source>
        <dbReference type="ARBA" id="ARBA00022448"/>
    </source>
</evidence>
<feature type="transmembrane region" description="Helical" evidence="7">
    <location>
        <begin position="767"/>
        <end position="788"/>
    </location>
</feature>
<feature type="transmembrane region" description="Helical" evidence="7">
    <location>
        <begin position="874"/>
        <end position="899"/>
    </location>
</feature>
<dbReference type="Pfam" id="PF00209">
    <property type="entry name" value="SNF"/>
    <property type="match status" value="1"/>
</dbReference>
<dbReference type="PRINTS" id="PR00176">
    <property type="entry name" value="NANEUSMPORT"/>
</dbReference>
<feature type="transmembrane region" description="Helical" evidence="7">
    <location>
        <begin position="633"/>
        <end position="653"/>
    </location>
</feature>
<feature type="transmembrane region" description="Helical" evidence="7">
    <location>
        <begin position="287"/>
        <end position="305"/>
    </location>
</feature>
<dbReference type="GO" id="GO:0005886">
    <property type="term" value="C:plasma membrane"/>
    <property type="evidence" value="ECO:0007669"/>
    <property type="project" value="TreeGrafter"/>
</dbReference>
<feature type="region of interest" description="Disordered" evidence="6">
    <location>
        <begin position="1"/>
        <end position="55"/>
    </location>
</feature>
<dbReference type="InterPro" id="IPR037272">
    <property type="entry name" value="SNS_sf"/>
</dbReference>
<evidence type="ECO:0000256" key="1">
    <source>
        <dbReference type="ARBA" id="ARBA00004141"/>
    </source>
</evidence>
<feature type="transmembrane region" description="Helical" evidence="7">
    <location>
        <begin position="317"/>
        <end position="336"/>
    </location>
</feature>
<evidence type="ECO:0000313" key="8">
    <source>
        <dbReference type="EMBL" id="KAK1442277.1"/>
    </source>
</evidence>
<evidence type="ECO:0000256" key="3">
    <source>
        <dbReference type="ARBA" id="ARBA00022692"/>
    </source>
</evidence>
<evidence type="ECO:0000256" key="5">
    <source>
        <dbReference type="ARBA" id="ARBA00023136"/>
    </source>
</evidence>
<evidence type="ECO:0000256" key="4">
    <source>
        <dbReference type="ARBA" id="ARBA00022989"/>
    </source>
</evidence>
<dbReference type="AlphaFoldDB" id="A0AAD8PDG4"/>
<keyword evidence="3 7" id="KW-0812">Transmembrane</keyword>
<feature type="transmembrane region" description="Helical" evidence="7">
    <location>
        <begin position="468"/>
        <end position="497"/>
    </location>
</feature>
<keyword evidence="5 7" id="KW-0472">Membrane</keyword>
<dbReference type="EMBL" id="JAVEPI010000004">
    <property type="protein sequence ID" value="KAK1442277.1"/>
    <property type="molecule type" value="Genomic_DNA"/>
</dbReference>
<dbReference type="SUPFAM" id="SSF161070">
    <property type="entry name" value="SNF-like"/>
    <property type="match status" value="1"/>
</dbReference>
<keyword evidence="2" id="KW-0813">Transport</keyword>
<evidence type="ECO:0000256" key="6">
    <source>
        <dbReference type="SAM" id="MobiDB-lite"/>
    </source>
</evidence>
<feature type="transmembrane region" description="Helical" evidence="7">
    <location>
        <begin position="568"/>
        <end position="593"/>
    </location>
</feature>
<comment type="caution">
    <text evidence="8">The sequence shown here is derived from an EMBL/GenBank/DDBJ whole genome shotgun (WGS) entry which is preliminary data.</text>
</comment>
<dbReference type="GO" id="GO:0035725">
    <property type="term" value="P:sodium ion transmembrane transport"/>
    <property type="evidence" value="ECO:0007669"/>
    <property type="project" value="TreeGrafter"/>
</dbReference>
<accession>A0AAD8PDG4</accession>